<keyword evidence="2" id="KW-1185">Reference proteome</keyword>
<dbReference type="InterPro" id="IPR008978">
    <property type="entry name" value="HSP20-like_chaperone"/>
</dbReference>
<accession>A0ABR6ATN4</accession>
<comment type="caution">
    <text evidence="1">The sequence shown here is derived from an EMBL/GenBank/DDBJ whole genome shotgun (WGS) entry which is preliminary data.</text>
</comment>
<gene>
    <name evidence="1" type="ORF">FHW20_003783</name>
</gene>
<dbReference type="EMBL" id="JACGXG010000006">
    <property type="protein sequence ID" value="MBA8852810.1"/>
    <property type="molecule type" value="Genomic_DNA"/>
</dbReference>
<dbReference type="SUPFAM" id="SSF49764">
    <property type="entry name" value="HSP20-like chaperones"/>
    <property type="match status" value="1"/>
</dbReference>
<evidence type="ECO:0000313" key="1">
    <source>
        <dbReference type="EMBL" id="MBA8852810.1"/>
    </source>
</evidence>
<organism evidence="1 2">
    <name type="scientific">Brucella intermedia</name>
    <dbReference type="NCBI Taxonomy" id="94625"/>
    <lineage>
        <taxon>Bacteria</taxon>
        <taxon>Pseudomonadati</taxon>
        <taxon>Pseudomonadota</taxon>
        <taxon>Alphaproteobacteria</taxon>
        <taxon>Hyphomicrobiales</taxon>
        <taxon>Brucellaceae</taxon>
        <taxon>Brucella/Ochrobactrum group</taxon>
        <taxon>Brucella</taxon>
    </lineage>
</organism>
<sequence>MTAEVPGLEEKDIEVLLNQGVLTLKLESAPGRRTRTTKWMRDSIMAF</sequence>
<proteinExistence type="predicted"/>
<dbReference type="CDD" id="cd06464">
    <property type="entry name" value="ACD_sHsps-like"/>
    <property type="match status" value="1"/>
</dbReference>
<evidence type="ECO:0000313" key="2">
    <source>
        <dbReference type="Proteomes" id="UP000578622"/>
    </source>
</evidence>
<dbReference type="Proteomes" id="UP000578622">
    <property type="component" value="Unassembled WGS sequence"/>
</dbReference>
<reference evidence="1 2" key="1">
    <citation type="submission" date="2020-07" db="EMBL/GenBank/DDBJ databases">
        <title>Genomic Encyclopedia of Type Strains, Phase IV (KMG-V): Genome sequencing to study the core and pangenomes of soil and plant-associated prokaryotes.</title>
        <authorList>
            <person name="Whitman W."/>
        </authorList>
    </citation>
    <scope>NUCLEOTIDE SEQUENCE [LARGE SCALE GENOMIC DNA]</scope>
    <source>
        <strain evidence="1 2">RH4WT92</strain>
    </source>
</reference>
<name>A0ABR6ATN4_9HYPH</name>
<protein>
    <submittedName>
        <fullName evidence="1">HSP20 family molecular chaperone IbpA</fullName>
    </submittedName>
</protein>